<feature type="region of interest" description="Disordered" evidence="1">
    <location>
        <begin position="287"/>
        <end position="320"/>
    </location>
</feature>
<feature type="transmembrane region" description="Helical" evidence="2">
    <location>
        <begin position="126"/>
        <end position="157"/>
    </location>
</feature>
<evidence type="ECO:0000256" key="1">
    <source>
        <dbReference type="SAM" id="MobiDB-lite"/>
    </source>
</evidence>
<keyword evidence="2" id="KW-0472">Membrane</keyword>
<dbReference type="RefSeq" id="WP_267770265.1">
    <property type="nucleotide sequence ID" value="NZ_JAPNKE010000002.1"/>
</dbReference>
<evidence type="ECO:0000313" key="5">
    <source>
        <dbReference type="Proteomes" id="UP001150924"/>
    </source>
</evidence>
<dbReference type="Proteomes" id="UP001150924">
    <property type="component" value="Unassembled WGS sequence"/>
</dbReference>
<accession>A0A9X3EPU6</accession>
<feature type="transmembrane region" description="Helical" evidence="2">
    <location>
        <begin position="97"/>
        <end position="114"/>
    </location>
</feature>
<protein>
    <recommendedName>
        <fullName evidence="3">Glycosyltransferase RgtA/B/C/D-like domain-containing protein</fullName>
    </recommendedName>
</protein>
<organism evidence="4 5">
    <name type="scientific">Nannocystis pusilla</name>
    <dbReference type="NCBI Taxonomy" id="889268"/>
    <lineage>
        <taxon>Bacteria</taxon>
        <taxon>Pseudomonadati</taxon>
        <taxon>Myxococcota</taxon>
        <taxon>Polyangia</taxon>
        <taxon>Nannocystales</taxon>
        <taxon>Nannocystaceae</taxon>
        <taxon>Nannocystis</taxon>
    </lineage>
</organism>
<evidence type="ECO:0000313" key="4">
    <source>
        <dbReference type="EMBL" id="MCY1007621.1"/>
    </source>
</evidence>
<feature type="region of interest" description="Disordered" evidence="1">
    <location>
        <begin position="165"/>
        <end position="218"/>
    </location>
</feature>
<name>A0A9X3EPU6_9BACT</name>
<reference evidence="4" key="1">
    <citation type="submission" date="2022-11" db="EMBL/GenBank/DDBJ databases">
        <title>Minimal conservation of predation-associated metabolite biosynthetic gene clusters underscores biosynthetic potential of Myxococcota including descriptions for ten novel species: Archangium lansinium sp. nov., Myxococcus landrumus sp. nov., Nannocystis bai.</title>
        <authorList>
            <person name="Ahearne A."/>
            <person name="Stevens C."/>
            <person name="Phillips K."/>
        </authorList>
    </citation>
    <scope>NUCLEOTIDE SEQUENCE</scope>
    <source>
        <strain evidence="4">Na p29</strain>
    </source>
</reference>
<comment type="caution">
    <text evidence="4">The sequence shown here is derived from an EMBL/GenBank/DDBJ whole genome shotgun (WGS) entry which is preliminary data.</text>
</comment>
<evidence type="ECO:0000259" key="3">
    <source>
        <dbReference type="Pfam" id="PF13231"/>
    </source>
</evidence>
<dbReference type="Pfam" id="PF13231">
    <property type="entry name" value="PMT_2"/>
    <property type="match status" value="1"/>
</dbReference>
<proteinExistence type="predicted"/>
<dbReference type="AlphaFoldDB" id="A0A9X3EPU6"/>
<feature type="compositionally biased region" description="Basic and acidic residues" evidence="1">
    <location>
        <begin position="198"/>
        <end position="207"/>
    </location>
</feature>
<feature type="compositionally biased region" description="Gly residues" evidence="1">
    <location>
        <begin position="292"/>
        <end position="306"/>
    </location>
</feature>
<dbReference type="InterPro" id="IPR038731">
    <property type="entry name" value="RgtA/B/C-like"/>
</dbReference>
<gene>
    <name evidence="4" type="ORF">OV079_19115</name>
</gene>
<feature type="region of interest" description="Disordered" evidence="1">
    <location>
        <begin position="255"/>
        <end position="274"/>
    </location>
</feature>
<dbReference type="EMBL" id="JAPNKE010000002">
    <property type="protein sequence ID" value="MCY1007621.1"/>
    <property type="molecule type" value="Genomic_DNA"/>
</dbReference>
<sequence length="335" mass="33614">MVAALGYSIARVTAQGPVPRRGAGDPKDMSQGSGSGGPTLRAVTWWARLFGGVLPTLALCGLLWRSLAPAYGARAAALAIGLYALATPAAAYAHLLYGHQLAACLLWAGLLLLVRAREQGRPGPAALGGALAGSAVLVEYTAAFAGLAAAGLVLGLLRARVGDRGGGDRRGGGAGGAAAGVPRGGVRRAAQDGLPPQRDGRVRREARPGPARPGRAELARDRVPRAVAGVGPVRLGAAVAAGDLGAVAAGARDMGQGTCPPGQGRAGRVRGGAAGVREPQLRGRLAGRSALPGGGAAGAGAGLGGRGRARLAGPPRNGRRRWAWAPRRRWRAGRW</sequence>
<keyword evidence="2" id="KW-0812">Transmembrane</keyword>
<feature type="region of interest" description="Disordered" evidence="1">
    <location>
        <begin position="16"/>
        <end position="36"/>
    </location>
</feature>
<keyword evidence="5" id="KW-1185">Reference proteome</keyword>
<feature type="domain" description="Glycosyltransferase RgtA/B/C/D-like" evidence="3">
    <location>
        <begin position="43"/>
        <end position="154"/>
    </location>
</feature>
<feature type="transmembrane region" description="Helical" evidence="2">
    <location>
        <begin position="71"/>
        <end position="91"/>
    </location>
</feature>
<evidence type="ECO:0000256" key="2">
    <source>
        <dbReference type="SAM" id="Phobius"/>
    </source>
</evidence>
<keyword evidence="2" id="KW-1133">Transmembrane helix</keyword>
<feature type="transmembrane region" description="Helical" evidence="2">
    <location>
        <begin position="45"/>
        <end position="64"/>
    </location>
</feature>